<dbReference type="EMBL" id="BLLS01000001">
    <property type="protein sequence ID" value="GFH84686.1"/>
    <property type="molecule type" value="Genomic_DNA"/>
</dbReference>
<dbReference type="AlphaFoldDB" id="A0A7I9ZXT9"/>
<accession>A0A7I9ZXT9</accession>
<name>A0A7I9ZXT9_9BACE</name>
<gene>
    <name evidence="1" type="ORF">IMSAGC001_00081</name>
</gene>
<evidence type="ECO:0000313" key="2">
    <source>
        <dbReference type="Proteomes" id="UP000491181"/>
    </source>
</evidence>
<sequence length="51" mass="6048">MKKGDALTHPFIIRFIVQNGRLSPNMHLVRCKRNVLFPIYKIPYKNNKSHL</sequence>
<evidence type="ECO:0000313" key="1">
    <source>
        <dbReference type="EMBL" id="GFH84686.1"/>
    </source>
</evidence>
<dbReference type="Proteomes" id="UP000491181">
    <property type="component" value="Unassembled WGS sequence"/>
</dbReference>
<comment type="caution">
    <text evidence="1">The sequence shown here is derived from an EMBL/GenBank/DDBJ whole genome shotgun (WGS) entry which is preliminary data.</text>
</comment>
<organism evidence="1 2">
    <name type="scientific">Bacteroides acidifaciens</name>
    <dbReference type="NCBI Taxonomy" id="85831"/>
    <lineage>
        <taxon>Bacteria</taxon>
        <taxon>Pseudomonadati</taxon>
        <taxon>Bacteroidota</taxon>
        <taxon>Bacteroidia</taxon>
        <taxon>Bacteroidales</taxon>
        <taxon>Bacteroidaceae</taxon>
        <taxon>Bacteroides</taxon>
    </lineage>
</organism>
<protein>
    <submittedName>
        <fullName evidence="1">Uncharacterized protein</fullName>
    </submittedName>
</protein>
<reference evidence="1 2" key="1">
    <citation type="journal article" date="2020" name="Microbiome">
        <title>Single-cell genomics of uncultured bacteria reveals dietary fiber responders in the mouse gut microbiota.</title>
        <authorList>
            <person name="Chijiiwa R."/>
            <person name="Hosokawa M."/>
            <person name="Kogawa M."/>
            <person name="Nishikawa Y."/>
            <person name="Ide K."/>
            <person name="Sakanashi C."/>
            <person name="Takahashi K."/>
            <person name="Takeyama H."/>
        </authorList>
    </citation>
    <scope>NUCLEOTIDE SEQUENCE [LARGE SCALE GENOMIC DNA]</scope>
    <source>
        <strain evidence="1">IMSAGC_001</strain>
    </source>
</reference>
<proteinExistence type="predicted"/>